<keyword evidence="1" id="KW-1133">Transmembrane helix</keyword>
<dbReference type="Gene3D" id="2.60.40.680">
    <property type="match status" value="1"/>
</dbReference>
<protein>
    <recommendedName>
        <fullName evidence="2">Cohesin domain-containing protein</fullName>
    </recommendedName>
</protein>
<evidence type="ECO:0000313" key="3">
    <source>
        <dbReference type="EMBL" id="PIP61446.1"/>
    </source>
</evidence>
<dbReference type="GO" id="GO:0030246">
    <property type="term" value="F:carbohydrate binding"/>
    <property type="evidence" value="ECO:0007669"/>
    <property type="project" value="InterPro"/>
</dbReference>
<accession>A0A2H0BUT4</accession>
<name>A0A2H0BUT4_9BACT</name>
<keyword evidence="1" id="KW-0812">Transmembrane</keyword>
<proteinExistence type="predicted"/>
<dbReference type="Proteomes" id="UP000231246">
    <property type="component" value="Unassembled WGS sequence"/>
</dbReference>
<dbReference type="EMBL" id="PCTA01000026">
    <property type="protein sequence ID" value="PIP61446.1"/>
    <property type="molecule type" value="Genomic_DNA"/>
</dbReference>
<gene>
    <name evidence="3" type="ORF">COW99_04045</name>
</gene>
<evidence type="ECO:0000313" key="4">
    <source>
        <dbReference type="Proteomes" id="UP000231246"/>
    </source>
</evidence>
<evidence type="ECO:0000256" key="1">
    <source>
        <dbReference type="SAM" id="Phobius"/>
    </source>
</evidence>
<keyword evidence="1" id="KW-0472">Membrane</keyword>
<organism evidence="3 4">
    <name type="scientific">Candidatus Roizmanbacteria bacterium CG22_combo_CG10-13_8_21_14_all_38_20</name>
    <dbReference type="NCBI Taxonomy" id="1974862"/>
    <lineage>
        <taxon>Bacteria</taxon>
        <taxon>Candidatus Roizmaniibacteriota</taxon>
    </lineage>
</organism>
<feature type="transmembrane region" description="Helical" evidence="1">
    <location>
        <begin position="28"/>
        <end position="47"/>
    </location>
</feature>
<reference evidence="3 4" key="1">
    <citation type="submission" date="2017-09" db="EMBL/GenBank/DDBJ databases">
        <title>Depth-based differentiation of microbial function through sediment-hosted aquifers and enrichment of novel symbionts in the deep terrestrial subsurface.</title>
        <authorList>
            <person name="Probst A.J."/>
            <person name="Ladd B."/>
            <person name="Jarett J.K."/>
            <person name="Geller-Mcgrath D.E."/>
            <person name="Sieber C.M."/>
            <person name="Emerson J.B."/>
            <person name="Anantharaman K."/>
            <person name="Thomas B.C."/>
            <person name="Malmstrom R."/>
            <person name="Stieglmeier M."/>
            <person name="Klingl A."/>
            <person name="Woyke T."/>
            <person name="Ryan C.M."/>
            <person name="Banfield J.F."/>
        </authorList>
    </citation>
    <scope>NUCLEOTIDE SEQUENCE [LARGE SCALE GENOMIC DNA]</scope>
    <source>
        <strain evidence="3">CG22_combo_CG10-13_8_21_14_all_38_20</strain>
    </source>
</reference>
<dbReference type="GO" id="GO:0000272">
    <property type="term" value="P:polysaccharide catabolic process"/>
    <property type="evidence" value="ECO:0007669"/>
    <property type="project" value="InterPro"/>
</dbReference>
<sequence length="221" mass="24268">MMELYLPMIWTLYLDRRLLIMMTRTRKFIVVGGLALVVNLALVGYLYKGSNKEDEVLKNVKIIRPNTRSNIPPTGPNRPTKRLATFTLESDLTSTTVGGTVTVKIKLNSPELLLGADAIITYDPAILGVKKIKSGDMFPNYPRILSEPTKSRIVVTGVNIDQSEQNSDLFAVVEFVGLKAESSSISFVHEISDEKSGSTAISVASGKNILTNVEDLLILVQ</sequence>
<dbReference type="AlphaFoldDB" id="A0A2H0BUT4"/>
<dbReference type="InterPro" id="IPR008965">
    <property type="entry name" value="CBM2/CBM3_carb-bd_dom_sf"/>
</dbReference>
<dbReference type="SUPFAM" id="SSF49384">
    <property type="entry name" value="Carbohydrate-binding domain"/>
    <property type="match status" value="1"/>
</dbReference>
<dbReference type="Pfam" id="PF00963">
    <property type="entry name" value="Cohesin"/>
    <property type="match status" value="1"/>
</dbReference>
<comment type="caution">
    <text evidence="3">The sequence shown here is derived from an EMBL/GenBank/DDBJ whole genome shotgun (WGS) entry which is preliminary data.</text>
</comment>
<evidence type="ECO:0000259" key="2">
    <source>
        <dbReference type="Pfam" id="PF00963"/>
    </source>
</evidence>
<feature type="domain" description="Cohesin" evidence="2">
    <location>
        <begin position="91"/>
        <end position="205"/>
    </location>
</feature>
<dbReference type="InterPro" id="IPR002102">
    <property type="entry name" value="Cohesin_dom"/>
</dbReference>